<evidence type="ECO:0000313" key="2">
    <source>
        <dbReference type="Proteomes" id="UP000680866"/>
    </source>
</evidence>
<dbReference type="KEGG" id="pry:Prubr_11540"/>
<protein>
    <submittedName>
        <fullName evidence="1">Uncharacterized protein</fullName>
    </submittedName>
</protein>
<gene>
    <name evidence="1" type="ORF">Prubr_11540</name>
</gene>
<sequence length="58" mass="6597">MMDIEPYDVIDGEIVDNTCESCDQPGTLMIDPYMEDVYGETIMVVLCPEHEQARVDDI</sequence>
<name>A0A810MX01_9ACTN</name>
<keyword evidence="2" id="KW-1185">Reference proteome</keyword>
<evidence type="ECO:0000313" key="1">
    <source>
        <dbReference type="EMBL" id="BCJ64133.1"/>
    </source>
</evidence>
<accession>A0A810MX01</accession>
<dbReference type="EMBL" id="AP023359">
    <property type="protein sequence ID" value="BCJ64133.1"/>
    <property type="molecule type" value="Genomic_DNA"/>
</dbReference>
<reference evidence="1" key="1">
    <citation type="submission" date="2020-08" db="EMBL/GenBank/DDBJ databases">
        <title>Whole genome shotgun sequence of Polymorphospora rubra NBRC 101157.</title>
        <authorList>
            <person name="Komaki H."/>
            <person name="Tamura T."/>
        </authorList>
    </citation>
    <scope>NUCLEOTIDE SEQUENCE</scope>
    <source>
        <strain evidence="1">NBRC 101157</strain>
    </source>
</reference>
<dbReference type="AlphaFoldDB" id="A0A810MX01"/>
<dbReference type="Proteomes" id="UP000680866">
    <property type="component" value="Chromosome"/>
</dbReference>
<organism evidence="1 2">
    <name type="scientific">Polymorphospora rubra</name>
    <dbReference type="NCBI Taxonomy" id="338584"/>
    <lineage>
        <taxon>Bacteria</taxon>
        <taxon>Bacillati</taxon>
        <taxon>Actinomycetota</taxon>
        <taxon>Actinomycetes</taxon>
        <taxon>Micromonosporales</taxon>
        <taxon>Micromonosporaceae</taxon>
        <taxon>Polymorphospora</taxon>
    </lineage>
</organism>
<proteinExistence type="predicted"/>